<protein>
    <recommendedName>
        <fullName evidence="2">UspA domain-containing protein</fullName>
    </recommendedName>
</protein>
<sequence>MRTLNRILLVSDRSAKRDFRFAVPYAAALARQNQASLLVMQVIETGAAALPHWTDIFRSSEAIAAKEAEGRTALESLAADPDLDGLDVQYLIDHGRPSDRICDMAPRVDLIVMDTGAPGDRAAQKTARETAHGSCTPVLLVPPGRLSTQVATEPAWQRLLLAIDLAGYAPQAVDIATSLAATHHASLLALQVLDPQKTSAYPVNAGEGMHHNIKGLKVLLGKRLAEVLPDLSDGPPYLRQVVEGEAAAVIRAQIAAHQADLVIVSAHPYGTIQKLFTPSTIDALLADAACPILAVPFPRSTLV</sequence>
<dbReference type="InterPro" id="IPR006016">
    <property type="entry name" value="UspA"/>
</dbReference>
<dbReference type="AlphaFoldDB" id="W4MFA8"/>
<evidence type="ECO:0000313" key="4">
    <source>
        <dbReference type="Proteomes" id="UP000019140"/>
    </source>
</evidence>
<dbReference type="Gene3D" id="3.40.50.620">
    <property type="entry name" value="HUPs"/>
    <property type="match status" value="2"/>
</dbReference>
<comment type="caution">
    <text evidence="3">The sequence shown here is derived from an EMBL/GenBank/DDBJ whole genome shotgun (WGS) entry which is preliminary data.</text>
</comment>
<evidence type="ECO:0000313" key="3">
    <source>
        <dbReference type="EMBL" id="ETX08317.1"/>
    </source>
</evidence>
<dbReference type="EMBL" id="AZHX01000247">
    <property type="protein sequence ID" value="ETX08317.1"/>
    <property type="molecule type" value="Genomic_DNA"/>
</dbReference>
<dbReference type="PANTHER" id="PTHR46268:SF6">
    <property type="entry name" value="UNIVERSAL STRESS PROTEIN UP12"/>
    <property type="match status" value="1"/>
</dbReference>
<dbReference type="CDD" id="cd00293">
    <property type="entry name" value="USP-like"/>
    <property type="match status" value="2"/>
</dbReference>
<comment type="similarity">
    <text evidence="1">Belongs to the universal stress protein A family.</text>
</comment>
<dbReference type="Proteomes" id="UP000019140">
    <property type="component" value="Unassembled WGS sequence"/>
</dbReference>
<proteinExistence type="inferred from homology"/>
<evidence type="ECO:0000256" key="1">
    <source>
        <dbReference type="ARBA" id="ARBA00008791"/>
    </source>
</evidence>
<dbReference type="PANTHER" id="PTHR46268">
    <property type="entry name" value="STRESS RESPONSE PROTEIN NHAX"/>
    <property type="match status" value="1"/>
</dbReference>
<gene>
    <name evidence="3" type="ORF">ETSY2_06075</name>
</gene>
<reference evidence="3 4" key="1">
    <citation type="journal article" date="2014" name="Nature">
        <title>An environmental bacterial taxon with a large and distinct metabolic repertoire.</title>
        <authorList>
            <person name="Wilson M.C."/>
            <person name="Mori T."/>
            <person name="Ruckert C."/>
            <person name="Uria A.R."/>
            <person name="Helf M.J."/>
            <person name="Takada K."/>
            <person name="Gernert C."/>
            <person name="Steffens U.A."/>
            <person name="Heycke N."/>
            <person name="Schmitt S."/>
            <person name="Rinke C."/>
            <person name="Helfrich E.J."/>
            <person name="Brachmann A.O."/>
            <person name="Gurgui C."/>
            <person name="Wakimoto T."/>
            <person name="Kracht M."/>
            <person name="Crusemann M."/>
            <person name="Hentschel U."/>
            <person name="Abe I."/>
            <person name="Matsunaga S."/>
            <person name="Kalinowski J."/>
            <person name="Takeyama H."/>
            <person name="Piel J."/>
        </authorList>
    </citation>
    <scope>NUCLEOTIDE SEQUENCE [LARGE SCALE GENOMIC DNA]</scope>
    <source>
        <strain evidence="4">TSY2</strain>
    </source>
</reference>
<accession>W4MFA8</accession>
<dbReference type="Pfam" id="PF00582">
    <property type="entry name" value="Usp"/>
    <property type="match status" value="2"/>
</dbReference>
<dbReference type="HOGENOM" id="CLU_917291_0_0_7"/>
<organism evidence="3 4">
    <name type="scientific">Candidatus Entotheonella gemina</name>
    <dbReference type="NCBI Taxonomy" id="1429439"/>
    <lineage>
        <taxon>Bacteria</taxon>
        <taxon>Pseudomonadati</taxon>
        <taxon>Nitrospinota/Tectimicrobiota group</taxon>
        <taxon>Candidatus Tectimicrobiota</taxon>
        <taxon>Candidatus Entotheonellia</taxon>
        <taxon>Candidatus Entotheonellales</taxon>
        <taxon>Candidatus Entotheonellaceae</taxon>
        <taxon>Candidatus Entotheonella</taxon>
    </lineage>
</organism>
<evidence type="ECO:0000259" key="2">
    <source>
        <dbReference type="Pfam" id="PF00582"/>
    </source>
</evidence>
<dbReference type="InterPro" id="IPR014729">
    <property type="entry name" value="Rossmann-like_a/b/a_fold"/>
</dbReference>
<dbReference type="SUPFAM" id="SSF52402">
    <property type="entry name" value="Adenine nucleotide alpha hydrolases-like"/>
    <property type="match status" value="2"/>
</dbReference>
<keyword evidence="4" id="KW-1185">Reference proteome</keyword>
<name>W4MFA8_9BACT</name>
<feature type="domain" description="UspA" evidence="2">
    <location>
        <begin position="157"/>
        <end position="296"/>
    </location>
</feature>
<feature type="domain" description="UspA" evidence="2">
    <location>
        <begin position="5"/>
        <end position="142"/>
    </location>
</feature>